<dbReference type="GO" id="GO:0045317">
    <property type="term" value="P:equator specification"/>
    <property type="evidence" value="ECO:0007669"/>
    <property type="project" value="UniProtKB-ARBA"/>
</dbReference>
<feature type="compositionally biased region" description="Low complexity" evidence="8">
    <location>
        <begin position="51"/>
        <end position="81"/>
    </location>
</feature>
<feature type="region of interest" description="Disordered" evidence="8">
    <location>
        <begin position="492"/>
        <end position="543"/>
    </location>
</feature>
<dbReference type="InterPro" id="IPR001356">
    <property type="entry name" value="HD"/>
</dbReference>
<evidence type="ECO:0000256" key="7">
    <source>
        <dbReference type="PROSITE-ProRule" id="PRU00108"/>
    </source>
</evidence>
<feature type="compositionally biased region" description="Basic and acidic residues" evidence="8">
    <location>
        <begin position="290"/>
        <end position="304"/>
    </location>
</feature>
<feature type="domain" description="Homeobox" evidence="9">
    <location>
        <begin position="202"/>
        <end position="265"/>
    </location>
</feature>
<keyword evidence="3 7" id="KW-0238">DNA-binding</keyword>
<evidence type="ECO:0000313" key="10">
    <source>
        <dbReference type="EMBL" id="CAG6479415.1"/>
    </source>
</evidence>
<dbReference type="GO" id="GO:0000981">
    <property type="term" value="F:DNA-binding transcription factor activity, RNA polymerase II-specific"/>
    <property type="evidence" value="ECO:0007669"/>
    <property type="project" value="InterPro"/>
</dbReference>
<feature type="region of interest" description="Disordered" evidence="8">
    <location>
        <begin position="277"/>
        <end position="388"/>
    </location>
</feature>
<sequence>MIETVTSSERRSSIPGGEKTMSHFPFRGSPTTQSTTPSAPSAPSSPPAAPVPMAVTTTTVPPGARSTSPCSATSGGPPTSGSGSGRCCDTGRPIFTDPISGQTVCSCQYDLINYQRLASAGIATGPGGVPLSMYSAPYSPETMAAYFPAIGADQAPFYANPAAAGIDLKENLAAGGAPWPYPSVYHPYDAAFGYPFNSYGMDLNGARRKNATRETTSTLKAWLNEHKKNPYPTKGEKIMLAIITKMTLTQVSTWFANARRRLKKENKMTWEPRNRVEDDDVNLDDDDDDNKSLKDDKEILDSKDSGTGSSEDGDRPSRLDMLDRPGHSDWNGSRNGSGPNSPDIYDRPMPGHPLLHPSHFPVHLRSTIGAHPDVSHTPSGSTNPSKPRIWSLADMASKENKDSDSSHSTGYPSPGKIIAPLAGRGLNPLHHHPYMRPEFYRNLYGPHLTPGSPEVSLLESYQRTFGATLAHNGIPVGINPLISKASGSGPPFAPLSLTTSGNPHVAPQPGASPASSTSSGPENLTPSSPAAEKLISVANSSKP</sequence>
<dbReference type="InterPro" id="IPR017970">
    <property type="entry name" value="Homeobox_CS"/>
</dbReference>
<protein>
    <submittedName>
        <fullName evidence="10">Homeobox protein araucan</fullName>
    </submittedName>
</protein>
<evidence type="ECO:0000256" key="8">
    <source>
        <dbReference type="SAM" id="MobiDB-lite"/>
    </source>
</evidence>
<keyword evidence="4 7" id="KW-0371">Homeobox</keyword>
<feature type="compositionally biased region" description="Acidic residues" evidence="8">
    <location>
        <begin position="277"/>
        <end position="289"/>
    </location>
</feature>
<dbReference type="Gene3D" id="1.10.10.60">
    <property type="entry name" value="Homeodomain-like"/>
    <property type="match status" value="1"/>
</dbReference>
<dbReference type="SMART" id="SM00548">
    <property type="entry name" value="IRO"/>
    <property type="match status" value="1"/>
</dbReference>
<evidence type="ECO:0000256" key="1">
    <source>
        <dbReference type="ARBA" id="ARBA00004123"/>
    </source>
</evidence>
<dbReference type="PROSITE" id="PS00027">
    <property type="entry name" value="HOMEOBOX_1"/>
    <property type="match status" value="1"/>
</dbReference>
<evidence type="ECO:0000256" key="4">
    <source>
        <dbReference type="ARBA" id="ARBA00023155"/>
    </source>
</evidence>
<dbReference type="GO" id="GO:0007474">
    <property type="term" value="P:imaginal disc-derived wing vein specification"/>
    <property type="evidence" value="ECO:0007669"/>
    <property type="project" value="UniProtKB-ARBA"/>
</dbReference>
<organism evidence="10">
    <name type="scientific">Culex pipiens</name>
    <name type="common">House mosquito</name>
    <dbReference type="NCBI Taxonomy" id="7175"/>
    <lineage>
        <taxon>Eukaryota</taxon>
        <taxon>Metazoa</taxon>
        <taxon>Ecdysozoa</taxon>
        <taxon>Arthropoda</taxon>
        <taxon>Hexapoda</taxon>
        <taxon>Insecta</taxon>
        <taxon>Pterygota</taxon>
        <taxon>Neoptera</taxon>
        <taxon>Endopterygota</taxon>
        <taxon>Diptera</taxon>
        <taxon>Nematocera</taxon>
        <taxon>Culicoidea</taxon>
        <taxon>Culicidae</taxon>
        <taxon>Culicinae</taxon>
        <taxon>Culicini</taxon>
        <taxon>Culex</taxon>
        <taxon>Culex</taxon>
    </lineage>
</organism>
<dbReference type="GO" id="GO:0042693">
    <property type="term" value="P:muscle cell fate commitment"/>
    <property type="evidence" value="ECO:0007669"/>
    <property type="project" value="UniProtKB-ARBA"/>
</dbReference>
<feature type="compositionally biased region" description="Polar residues" evidence="8">
    <location>
        <begin position="330"/>
        <end position="340"/>
    </location>
</feature>
<comment type="similarity">
    <text evidence="2">Belongs to the TALE/IRO homeobox family.</text>
</comment>
<dbReference type="Pfam" id="PF05920">
    <property type="entry name" value="Homeobox_KN"/>
    <property type="match status" value="1"/>
</dbReference>
<dbReference type="AlphaFoldDB" id="A0A8D8FQG6"/>
<feature type="compositionally biased region" description="Low complexity" evidence="8">
    <location>
        <begin position="29"/>
        <end position="42"/>
    </location>
</feature>
<dbReference type="GO" id="GO:0045926">
    <property type="term" value="P:negative regulation of growth"/>
    <property type="evidence" value="ECO:0007669"/>
    <property type="project" value="UniProtKB-ARBA"/>
</dbReference>
<feature type="compositionally biased region" description="Polar residues" evidence="8">
    <location>
        <begin position="376"/>
        <end position="385"/>
    </location>
</feature>
<dbReference type="GO" id="GO:0048468">
    <property type="term" value="P:cell development"/>
    <property type="evidence" value="ECO:0007669"/>
    <property type="project" value="TreeGrafter"/>
</dbReference>
<dbReference type="FunFam" id="1.10.10.60:FF:000003">
    <property type="entry name" value="Iroquois-class homeobox protein IRX"/>
    <property type="match status" value="1"/>
</dbReference>
<dbReference type="GO" id="GO:0030182">
    <property type="term" value="P:neuron differentiation"/>
    <property type="evidence" value="ECO:0007669"/>
    <property type="project" value="TreeGrafter"/>
</dbReference>
<evidence type="ECO:0000256" key="2">
    <source>
        <dbReference type="ARBA" id="ARBA00008446"/>
    </source>
</evidence>
<dbReference type="SUPFAM" id="SSF46689">
    <property type="entry name" value="Homeodomain-like"/>
    <property type="match status" value="1"/>
</dbReference>
<feature type="compositionally biased region" description="Basic and acidic residues" evidence="8">
    <location>
        <begin position="312"/>
        <end position="327"/>
    </location>
</feature>
<dbReference type="InterPro" id="IPR009057">
    <property type="entry name" value="Homeodomain-like_sf"/>
</dbReference>
<dbReference type="EMBL" id="HBUE01085253">
    <property type="protein sequence ID" value="CAG6479414.1"/>
    <property type="molecule type" value="Transcribed_RNA"/>
</dbReference>
<dbReference type="PROSITE" id="PS50071">
    <property type="entry name" value="HOMEOBOX_2"/>
    <property type="match status" value="1"/>
</dbReference>
<reference evidence="10" key="1">
    <citation type="submission" date="2021-05" db="EMBL/GenBank/DDBJ databases">
        <authorList>
            <person name="Alioto T."/>
            <person name="Alioto T."/>
            <person name="Gomez Garrido J."/>
        </authorList>
    </citation>
    <scope>NUCLEOTIDE SEQUENCE</scope>
</reference>
<dbReference type="PANTHER" id="PTHR11211">
    <property type="entry name" value="IROQUOIS-CLASS HOMEODOMAIN PROTEIN IRX"/>
    <property type="match status" value="1"/>
</dbReference>
<evidence type="ECO:0000256" key="3">
    <source>
        <dbReference type="ARBA" id="ARBA00023125"/>
    </source>
</evidence>
<dbReference type="CDD" id="cd00086">
    <property type="entry name" value="homeodomain"/>
    <property type="match status" value="1"/>
</dbReference>
<feature type="compositionally biased region" description="Low complexity" evidence="8">
    <location>
        <begin position="507"/>
        <end position="521"/>
    </location>
</feature>
<dbReference type="InterPro" id="IPR008422">
    <property type="entry name" value="KN_HD"/>
</dbReference>
<evidence type="ECO:0000259" key="9">
    <source>
        <dbReference type="PROSITE" id="PS50071"/>
    </source>
</evidence>
<evidence type="ECO:0000256" key="5">
    <source>
        <dbReference type="ARBA" id="ARBA00023159"/>
    </source>
</evidence>
<keyword evidence="5" id="KW-0010">Activator</keyword>
<dbReference type="EMBL" id="HBUE01085254">
    <property type="protein sequence ID" value="CAG6479415.1"/>
    <property type="molecule type" value="Transcribed_RNA"/>
</dbReference>
<dbReference type="GO" id="GO:0005634">
    <property type="term" value="C:nucleus"/>
    <property type="evidence" value="ECO:0007669"/>
    <property type="project" value="UniProtKB-SubCell"/>
</dbReference>
<dbReference type="PANTHER" id="PTHR11211:SF40">
    <property type="entry name" value="MIRROR, ISOFORM C"/>
    <property type="match status" value="1"/>
</dbReference>
<evidence type="ECO:0000256" key="6">
    <source>
        <dbReference type="ARBA" id="ARBA00023242"/>
    </source>
</evidence>
<dbReference type="InterPro" id="IPR003893">
    <property type="entry name" value="Iroquois_homeo"/>
</dbReference>
<feature type="region of interest" description="Disordered" evidence="8">
    <location>
        <begin position="1"/>
        <end position="85"/>
    </location>
</feature>
<dbReference type="SMART" id="SM00389">
    <property type="entry name" value="HOX"/>
    <property type="match status" value="1"/>
</dbReference>
<keyword evidence="6 7" id="KW-0539">Nucleus</keyword>
<name>A0A8D8FQG6_CULPI</name>
<feature type="DNA-binding region" description="Homeobox" evidence="7">
    <location>
        <begin position="204"/>
        <end position="266"/>
    </location>
</feature>
<comment type="subcellular location">
    <subcellularLocation>
        <location evidence="1 7">Nucleus</location>
    </subcellularLocation>
</comment>
<accession>A0A8D8FQG6</accession>
<proteinExistence type="inferred from homology"/>
<dbReference type="GO" id="GO:0000978">
    <property type="term" value="F:RNA polymerase II cis-regulatory region sequence-specific DNA binding"/>
    <property type="evidence" value="ECO:0007669"/>
    <property type="project" value="TreeGrafter"/>
</dbReference>